<proteinExistence type="predicted"/>
<dbReference type="EMBL" id="CAJNOG010000400">
    <property type="protein sequence ID" value="CAF1221805.1"/>
    <property type="molecule type" value="Genomic_DNA"/>
</dbReference>
<dbReference type="Gene3D" id="2.120.10.30">
    <property type="entry name" value="TolB, C-terminal domain"/>
    <property type="match status" value="2"/>
</dbReference>
<evidence type="ECO:0000313" key="3">
    <source>
        <dbReference type="EMBL" id="CAF3641754.1"/>
    </source>
</evidence>
<dbReference type="CDD" id="cd05819">
    <property type="entry name" value="NHL"/>
    <property type="match status" value="1"/>
</dbReference>
<dbReference type="Pfam" id="PF01436">
    <property type="entry name" value="NHL"/>
    <property type="match status" value="1"/>
</dbReference>
<name>A0A818QTH6_9BILA</name>
<dbReference type="Proteomes" id="UP000663845">
    <property type="component" value="Unassembled WGS sequence"/>
</dbReference>
<evidence type="ECO:0008006" key="5">
    <source>
        <dbReference type="Google" id="ProtNLM"/>
    </source>
</evidence>
<dbReference type="GO" id="GO:0008270">
    <property type="term" value="F:zinc ion binding"/>
    <property type="evidence" value="ECO:0007669"/>
    <property type="project" value="UniProtKB-KW"/>
</dbReference>
<evidence type="ECO:0000313" key="2">
    <source>
        <dbReference type="EMBL" id="CAF1221805.1"/>
    </source>
</evidence>
<keyword evidence="1" id="KW-0677">Repeat</keyword>
<dbReference type="InterPro" id="IPR001258">
    <property type="entry name" value="NHL_repeat"/>
</dbReference>
<protein>
    <recommendedName>
        <fullName evidence="5">NHL repeat containing protein-like protein</fullName>
    </recommendedName>
</protein>
<dbReference type="SUPFAM" id="SSF101898">
    <property type="entry name" value="NHL repeat"/>
    <property type="match status" value="1"/>
</dbReference>
<evidence type="ECO:0000256" key="1">
    <source>
        <dbReference type="ARBA" id="ARBA00022737"/>
    </source>
</evidence>
<organism evidence="3 4">
    <name type="scientific">Adineta steineri</name>
    <dbReference type="NCBI Taxonomy" id="433720"/>
    <lineage>
        <taxon>Eukaryota</taxon>
        <taxon>Metazoa</taxon>
        <taxon>Spiralia</taxon>
        <taxon>Gnathifera</taxon>
        <taxon>Rotifera</taxon>
        <taxon>Eurotatoria</taxon>
        <taxon>Bdelloidea</taxon>
        <taxon>Adinetida</taxon>
        <taxon>Adinetidae</taxon>
        <taxon>Adineta</taxon>
    </lineage>
</organism>
<dbReference type="InterPro" id="IPR011042">
    <property type="entry name" value="6-blade_b-propeller_TolB-like"/>
</dbReference>
<reference evidence="3" key="1">
    <citation type="submission" date="2021-02" db="EMBL/GenBank/DDBJ databases">
        <authorList>
            <person name="Nowell W R."/>
        </authorList>
    </citation>
    <scope>NUCLEOTIDE SEQUENCE</scope>
</reference>
<gene>
    <name evidence="2" type="ORF">JYZ213_LOCUS28045</name>
    <name evidence="3" type="ORF">OXD698_LOCUS8513</name>
</gene>
<comment type="caution">
    <text evidence="3">The sequence shown here is derived from an EMBL/GenBank/DDBJ whole genome shotgun (WGS) entry which is preliminary data.</text>
</comment>
<accession>A0A818QTH6</accession>
<evidence type="ECO:0000313" key="4">
    <source>
        <dbReference type="Proteomes" id="UP000663844"/>
    </source>
</evidence>
<dbReference type="AlphaFoldDB" id="A0A818QTH6"/>
<dbReference type="InterPro" id="IPR050952">
    <property type="entry name" value="TRIM-NHL_E3_ligases"/>
</dbReference>
<dbReference type="Proteomes" id="UP000663844">
    <property type="component" value="Unassembled WGS sequence"/>
</dbReference>
<sequence length="328" mass="36682">MHRKNQGLSYALYRLICLTVLSKTKKLLDIPSCATWSDNGTIVAGLNNGTAGNDSTALNEPGSLYITSDDTLYIVDYGNHRVMKWKHGAMSGIQLGGFIEQPQVIFVSTTGNIYLMGFKLNPDAFNQLYKYDSITNSWITIIRELSSTTPGFYVSEDQALIYVADYTNNIIMSYNLDGTLAGSVVGVVSEDGNDSYHLSDPSDVFVDEYNNYLYVADSVNDRIQRYKIGERRGITVAGVEIGCELNIPVEVIVTSNGDIFAQELFKNRIMKVAKNFTPKCVCIFGCLDSQRSHSLYSFQFDRHGNLYVITDQKHAVLKFDISLNHCRK</sequence>
<dbReference type="EMBL" id="CAJOAZ010000413">
    <property type="protein sequence ID" value="CAF3641754.1"/>
    <property type="molecule type" value="Genomic_DNA"/>
</dbReference>
<dbReference type="PANTHER" id="PTHR24104:SF25">
    <property type="entry name" value="PROTEIN LIN-41"/>
    <property type="match status" value="1"/>
</dbReference>
<dbReference type="PANTHER" id="PTHR24104">
    <property type="entry name" value="E3 UBIQUITIN-PROTEIN LIGASE NHLRC1-RELATED"/>
    <property type="match status" value="1"/>
</dbReference>